<dbReference type="RefSeq" id="WP_017577359.1">
    <property type="nucleotide sequence ID" value="NZ_BMXL01000015.1"/>
</dbReference>
<evidence type="ECO:0000259" key="2">
    <source>
        <dbReference type="Pfam" id="PF20789"/>
    </source>
</evidence>
<dbReference type="InterPro" id="IPR042171">
    <property type="entry name" value="Acyl-CoA_hotdog"/>
</dbReference>
<dbReference type="AlphaFoldDB" id="A0A918XFY8"/>
<feature type="domain" description="Acyl-CoA thioesterase-like N-terminal HotDog" evidence="1">
    <location>
        <begin position="30"/>
        <end position="112"/>
    </location>
</feature>
<keyword evidence="4" id="KW-1185">Reference proteome</keyword>
<gene>
    <name evidence="3" type="ORF">GCM10007147_29510</name>
</gene>
<dbReference type="Proteomes" id="UP000654947">
    <property type="component" value="Unassembled WGS sequence"/>
</dbReference>
<organism evidence="3 4">
    <name type="scientific">Nocardiopsis kunsanensis</name>
    <dbReference type="NCBI Taxonomy" id="141693"/>
    <lineage>
        <taxon>Bacteria</taxon>
        <taxon>Bacillati</taxon>
        <taxon>Actinomycetota</taxon>
        <taxon>Actinomycetes</taxon>
        <taxon>Streptosporangiales</taxon>
        <taxon>Nocardiopsidaceae</taxon>
        <taxon>Nocardiopsis</taxon>
    </lineage>
</organism>
<evidence type="ECO:0000313" key="4">
    <source>
        <dbReference type="Proteomes" id="UP000654947"/>
    </source>
</evidence>
<feature type="domain" description="Acyl-CoA thioesterase-like C-terminal" evidence="2">
    <location>
        <begin position="132"/>
        <end position="262"/>
    </location>
</feature>
<dbReference type="SUPFAM" id="SSF54637">
    <property type="entry name" value="Thioesterase/thiol ester dehydrase-isomerase"/>
    <property type="match status" value="1"/>
</dbReference>
<protein>
    <submittedName>
        <fullName evidence="3">Thioesterase</fullName>
    </submittedName>
</protein>
<sequence length="269" mass="29291">MSTDTTAPAGFFERVDEHRFKPTHHAQGAWQAEDHHFSPLAGLIAHAIDRHLDQRPGHGLTLGRISYDILGRLALEECEVSVRTLRPGRTIELLEAVVTIAERPVVRARAWLLATANTSAVAAAPEPPLDPPESFPRWPMHELWPGGYISSIDVRRNASAQAGRATAWISARVPLLTGEPVSPTASFLALVDTANGIAVQQEPAEWMFPNLDLTVHLHRRPEGEWTGLDTTATFGPEGQGLTSSVLHDVLGPVGRAEQILTVRPMPSAH</sequence>
<accession>A0A918XFY8</accession>
<evidence type="ECO:0000313" key="3">
    <source>
        <dbReference type="EMBL" id="GHD29064.1"/>
    </source>
</evidence>
<dbReference type="EMBL" id="BMXL01000015">
    <property type="protein sequence ID" value="GHD29064.1"/>
    <property type="molecule type" value="Genomic_DNA"/>
</dbReference>
<comment type="caution">
    <text evidence="3">The sequence shown here is derived from an EMBL/GenBank/DDBJ whole genome shotgun (WGS) entry which is preliminary data.</text>
</comment>
<evidence type="ECO:0000259" key="1">
    <source>
        <dbReference type="Pfam" id="PF13622"/>
    </source>
</evidence>
<dbReference type="Gene3D" id="2.40.160.210">
    <property type="entry name" value="Acyl-CoA thioesterase, double hotdog domain"/>
    <property type="match status" value="1"/>
</dbReference>
<name>A0A918XFY8_9ACTN</name>
<reference evidence="3 4" key="1">
    <citation type="journal article" date="2014" name="Int. J. Syst. Evol. Microbiol.">
        <title>Complete genome sequence of Corynebacterium casei LMG S-19264T (=DSM 44701T), isolated from a smear-ripened cheese.</title>
        <authorList>
            <consortium name="US DOE Joint Genome Institute (JGI-PGF)"/>
            <person name="Walter F."/>
            <person name="Albersmeier A."/>
            <person name="Kalinowski J."/>
            <person name="Ruckert C."/>
        </authorList>
    </citation>
    <scope>NUCLEOTIDE SEQUENCE [LARGE SCALE GENOMIC DNA]</scope>
    <source>
        <strain evidence="3 4">KCTC 19473</strain>
    </source>
</reference>
<dbReference type="InterPro" id="IPR049449">
    <property type="entry name" value="TesB_ACOT8-like_N"/>
</dbReference>
<proteinExistence type="predicted"/>
<dbReference type="InterPro" id="IPR029069">
    <property type="entry name" value="HotDog_dom_sf"/>
</dbReference>
<dbReference type="Pfam" id="PF13622">
    <property type="entry name" value="4HBT_3"/>
    <property type="match status" value="1"/>
</dbReference>
<dbReference type="InterPro" id="IPR049450">
    <property type="entry name" value="ACOT8-like_C"/>
</dbReference>
<dbReference type="Pfam" id="PF20789">
    <property type="entry name" value="4HBT_3C"/>
    <property type="match status" value="1"/>
</dbReference>